<sequence length="47" mass="5768">MTKLMDRVRKYLHSPKGQQTVEKAKRMARDPRHQARARNWLSKLRRH</sequence>
<dbReference type="EMBL" id="SAUN01000001">
    <property type="protein sequence ID" value="RVX40128.1"/>
    <property type="molecule type" value="Genomic_DNA"/>
</dbReference>
<accession>A0A438M3T9</accession>
<keyword evidence="3" id="KW-1185">Reference proteome</keyword>
<gene>
    <name evidence="2" type="ORF">EDD27_2519</name>
</gene>
<proteinExistence type="predicted"/>
<feature type="compositionally biased region" description="Basic and acidic residues" evidence="1">
    <location>
        <begin position="22"/>
        <end position="33"/>
    </location>
</feature>
<evidence type="ECO:0000313" key="2">
    <source>
        <dbReference type="EMBL" id="RVX40128.1"/>
    </source>
</evidence>
<evidence type="ECO:0000313" key="3">
    <source>
        <dbReference type="Proteomes" id="UP000284824"/>
    </source>
</evidence>
<dbReference type="Proteomes" id="UP000284824">
    <property type="component" value="Unassembled WGS sequence"/>
</dbReference>
<reference evidence="2 3" key="1">
    <citation type="submission" date="2019-01" db="EMBL/GenBank/DDBJ databases">
        <title>Sequencing the genomes of 1000 actinobacteria strains.</title>
        <authorList>
            <person name="Klenk H.-P."/>
        </authorList>
    </citation>
    <scope>NUCLEOTIDE SEQUENCE [LARGE SCALE GENOMIC DNA]</scope>
    <source>
        <strain evidence="2 3">DSM 43925</strain>
    </source>
</reference>
<protein>
    <submittedName>
        <fullName evidence="2">Uncharacterized protein</fullName>
    </submittedName>
</protein>
<name>A0A438M3T9_9ACTN</name>
<organism evidence="2 3">
    <name type="scientific">Nonomuraea polychroma</name>
    <dbReference type="NCBI Taxonomy" id="46176"/>
    <lineage>
        <taxon>Bacteria</taxon>
        <taxon>Bacillati</taxon>
        <taxon>Actinomycetota</taxon>
        <taxon>Actinomycetes</taxon>
        <taxon>Streptosporangiales</taxon>
        <taxon>Streptosporangiaceae</taxon>
        <taxon>Nonomuraea</taxon>
    </lineage>
</organism>
<dbReference type="AlphaFoldDB" id="A0A438M3T9"/>
<feature type="region of interest" description="Disordered" evidence="1">
    <location>
        <begin position="1"/>
        <end position="47"/>
    </location>
</feature>
<evidence type="ECO:0000256" key="1">
    <source>
        <dbReference type="SAM" id="MobiDB-lite"/>
    </source>
</evidence>
<comment type="caution">
    <text evidence="2">The sequence shown here is derived from an EMBL/GenBank/DDBJ whole genome shotgun (WGS) entry which is preliminary data.</text>
</comment>